<comment type="caution">
    <text evidence="1">The sequence shown here is derived from an EMBL/GenBank/DDBJ whole genome shotgun (WGS) entry which is preliminary data.</text>
</comment>
<accession>A0A820E3L4</accession>
<dbReference type="Proteomes" id="UP000663881">
    <property type="component" value="Unassembled WGS sequence"/>
</dbReference>
<gene>
    <name evidence="1" type="ORF">OKA104_LOCUS43155</name>
</gene>
<organism evidence="1 2">
    <name type="scientific">Adineta steineri</name>
    <dbReference type="NCBI Taxonomy" id="433720"/>
    <lineage>
        <taxon>Eukaryota</taxon>
        <taxon>Metazoa</taxon>
        <taxon>Spiralia</taxon>
        <taxon>Gnathifera</taxon>
        <taxon>Rotifera</taxon>
        <taxon>Eurotatoria</taxon>
        <taxon>Bdelloidea</taxon>
        <taxon>Adinetida</taxon>
        <taxon>Adinetidae</taxon>
        <taxon>Adineta</taxon>
    </lineage>
</organism>
<evidence type="ECO:0000313" key="1">
    <source>
        <dbReference type="EMBL" id="CAF4242509.1"/>
    </source>
</evidence>
<sequence>NVRDYLVTFITDLLVTTSNSIILQSSLLAQLTQATNQLTRNTLLLVSNRCYELSAALYAIFEKISYEDAQSASNQLFQCASNMLNGVNGPLQGRTEILDLDSSRANVISTDYDTDLESAWSNLNLFSDGNDFSTETIEKNRNLYYQKQLANQINSQVTGMISLLTSSLNIHLNIGQSSLMNTSQSFVSLETISIQSLKDRLVKQVENAQFNIPSDFILNTTSNSSISLRSRVDPLASFGNFQNTNLSRSISLSIIDQNGNEIPFKANENNSIKLIIPRDPNVLIPSMYLQNVTSINSTINNLLFNYHYVNITSSFPISVHFEIHSLNTNLAYLFIYKFDQTPQLNSSINLIDGWTMFCPHNLTNDDIYRYFIDNQQTPGHQSLIFGIRELNSTEINNYCLNNSSINTSLPITDESFNFISNYELLIYTSGCYYLDE</sequence>
<proteinExistence type="predicted"/>
<dbReference type="EMBL" id="CAJOAY010011808">
    <property type="protein sequence ID" value="CAF4242509.1"/>
    <property type="molecule type" value="Genomic_DNA"/>
</dbReference>
<feature type="non-terminal residue" evidence="1">
    <location>
        <position position="436"/>
    </location>
</feature>
<feature type="non-terminal residue" evidence="1">
    <location>
        <position position="1"/>
    </location>
</feature>
<evidence type="ECO:0000313" key="2">
    <source>
        <dbReference type="Proteomes" id="UP000663881"/>
    </source>
</evidence>
<name>A0A820E3L4_9BILA</name>
<dbReference type="AlphaFoldDB" id="A0A820E3L4"/>
<protein>
    <submittedName>
        <fullName evidence="1">Uncharacterized protein</fullName>
    </submittedName>
</protein>
<reference evidence="1" key="1">
    <citation type="submission" date="2021-02" db="EMBL/GenBank/DDBJ databases">
        <authorList>
            <person name="Nowell W R."/>
        </authorList>
    </citation>
    <scope>NUCLEOTIDE SEQUENCE</scope>
</reference>